<dbReference type="HOGENOM" id="CLU_3320069_0_0_1"/>
<evidence type="ECO:0000313" key="1">
    <source>
        <dbReference type="EMBL" id="EWY98306.1"/>
    </source>
</evidence>
<dbReference type="EMBL" id="JH717840">
    <property type="protein sequence ID" value="EWY98306.1"/>
    <property type="molecule type" value="Genomic_DNA"/>
</dbReference>
<organism evidence="1 2">
    <name type="scientific">Fusarium oxysporum NRRL 32931</name>
    <dbReference type="NCBI Taxonomy" id="660029"/>
    <lineage>
        <taxon>Eukaryota</taxon>
        <taxon>Fungi</taxon>
        <taxon>Dikarya</taxon>
        <taxon>Ascomycota</taxon>
        <taxon>Pezizomycotina</taxon>
        <taxon>Sordariomycetes</taxon>
        <taxon>Hypocreomycetidae</taxon>
        <taxon>Hypocreales</taxon>
        <taxon>Nectriaceae</taxon>
        <taxon>Fusarium</taxon>
        <taxon>Fusarium oxysporum species complex</taxon>
    </lineage>
</organism>
<protein>
    <submittedName>
        <fullName evidence="1">Uncharacterized protein</fullName>
    </submittedName>
</protein>
<dbReference type="Proteomes" id="UP000030753">
    <property type="component" value="Unassembled WGS sequence"/>
</dbReference>
<reference evidence="1 2" key="1">
    <citation type="submission" date="2011-06" db="EMBL/GenBank/DDBJ databases">
        <title>The Genome Sequence of Fusarium oxysporum FOSC 3-a.</title>
        <authorList>
            <consortium name="The Broad Institute Genome Sequencing Platform"/>
            <person name="Ma L.-J."/>
            <person name="Gale L.R."/>
            <person name="Schwartz D.C."/>
            <person name="Zhou S."/>
            <person name="Corby-Kistler H."/>
            <person name="Young S.K."/>
            <person name="Zeng Q."/>
            <person name="Gargeya S."/>
            <person name="Fitzgerald M."/>
            <person name="Haas B."/>
            <person name="Abouelleil A."/>
            <person name="Alvarado L."/>
            <person name="Arachchi H.M."/>
            <person name="Berlin A."/>
            <person name="Brown A."/>
            <person name="Chapman S.B."/>
            <person name="Chen Z."/>
            <person name="Dunbar C."/>
            <person name="Freedman E."/>
            <person name="Gearin G."/>
            <person name="Gellesch M."/>
            <person name="Goldberg J."/>
            <person name="Griggs A."/>
            <person name="Gujja S."/>
            <person name="Heiman D."/>
            <person name="Howarth C."/>
            <person name="Larson L."/>
            <person name="Lui A."/>
            <person name="MacDonald P.J.P."/>
            <person name="Mehta T."/>
            <person name="Montmayeur A."/>
            <person name="Murphy C."/>
            <person name="Neiman D."/>
            <person name="Pearson M."/>
            <person name="Priest M."/>
            <person name="Roberts A."/>
            <person name="Saif S."/>
            <person name="Shea T."/>
            <person name="Shenoy N."/>
            <person name="Sisk P."/>
            <person name="Stolte C."/>
            <person name="Sykes S."/>
            <person name="Wortman J."/>
            <person name="Nusbaum C."/>
            <person name="Birren B."/>
        </authorList>
    </citation>
    <scope>NUCLEOTIDE SEQUENCE [LARGE SCALE GENOMIC DNA]</scope>
    <source>
        <strain evidence="2">FOSC 3-a</strain>
    </source>
</reference>
<dbReference type="AlphaFoldDB" id="W9J0K6"/>
<proteinExistence type="predicted"/>
<gene>
    <name evidence="1" type="ORF">FOYG_02857</name>
</gene>
<accession>W9J0K6</accession>
<name>W9J0K6_FUSOX</name>
<sequence length="39" mass="4295">MHELACATLLELMCEVQMLGKHQAASGKVHNFGDRPATR</sequence>
<evidence type="ECO:0000313" key="2">
    <source>
        <dbReference type="Proteomes" id="UP000030753"/>
    </source>
</evidence>